<accession>A0ABU4SNN8</accession>
<dbReference type="Proteomes" id="UP001271640">
    <property type="component" value="Unassembled WGS sequence"/>
</dbReference>
<organism evidence="1 2">
    <name type="scientific">Xenorhabdus littoralis</name>
    <dbReference type="NCBI Taxonomy" id="2582835"/>
    <lineage>
        <taxon>Bacteria</taxon>
        <taxon>Pseudomonadati</taxon>
        <taxon>Pseudomonadota</taxon>
        <taxon>Gammaproteobacteria</taxon>
        <taxon>Enterobacterales</taxon>
        <taxon>Morganellaceae</taxon>
        <taxon>Xenorhabdus</taxon>
    </lineage>
</organism>
<sequence>MSERVIVSIRVITGNLGKGFSPISCALALGLMLDVADIFRLCQFRRRNINFVEYVSGSGG</sequence>
<protein>
    <submittedName>
        <fullName evidence="1">Uncharacterized protein</fullName>
    </submittedName>
</protein>
<keyword evidence="2" id="KW-1185">Reference proteome</keyword>
<dbReference type="RefSeq" id="WP_319926897.1">
    <property type="nucleotide sequence ID" value="NZ_VCDP01000053.1"/>
</dbReference>
<comment type="caution">
    <text evidence="1">The sequence shown here is derived from an EMBL/GenBank/DDBJ whole genome shotgun (WGS) entry which is preliminary data.</text>
</comment>
<dbReference type="EMBL" id="VCDP01000053">
    <property type="protein sequence ID" value="MDX8000189.1"/>
    <property type="molecule type" value="Genomic_DNA"/>
</dbReference>
<evidence type="ECO:0000313" key="1">
    <source>
        <dbReference type="EMBL" id="MDX8000189.1"/>
    </source>
</evidence>
<proteinExistence type="predicted"/>
<name>A0ABU4SNN8_9GAMM</name>
<evidence type="ECO:0000313" key="2">
    <source>
        <dbReference type="Proteomes" id="UP001271640"/>
    </source>
</evidence>
<reference evidence="2" key="1">
    <citation type="journal article" date="2024" name="Toxins">
        <title>Genome Sequence Analysis of Native Xenorhabdus Strains Isolated from Entomopathogenic Nematodes in Argentina.</title>
        <authorList>
            <person name="Palma L."/>
            <person name="Frizzo L."/>
            <person name="Kaiser S."/>
            <person name="Berry C."/>
            <person name="Caballero P."/>
            <person name="Bode H.B."/>
            <person name="Del Valle E.E."/>
        </authorList>
    </citation>
    <scope>NUCLEOTIDE SEQUENCE [LARGE SCALE GENOMIC DNA]</scope>
    <source>
        <strain evidence="2">Reich</strain>
    </source>
</reference>
<gene>
    <name evidence="1" type="ORF">FE394_13510</name>
</gene>